<reference evidence="4" key="1">
    <citation type="submission" date="2021-01" db="EMBL/GenBank/DDBJ databases">
        <authorList>
            <person name="Corre E."/>
            <person name="Pelletier E."/>
            <person name="Niang G."/>
            <person name="Scheremetjew M."/>
            <person name="Finn R."/>
            <person name="Kale V."/>
            <person name="Holt S."/>
            <person name="Cochrane G."/>
            <person name="Meng A."/>
            <person name="Brown T."/>
            <person name="Cohen L."/>
        </authorList>
    </citation>
    <scope>NUCLEOTIDE SEQUENCE</scope>
    <source>
        <strain evidence="4">CCMP1381</strain>
    </source>
</reference>
<feature type="compositionally biased region" description="Low complexity" evidence="3">
    <location>
        <begin position="201"/>
        <end position="210"/>
    </location>
</feature>
<evidence type="ECO:0000256" key="2">
    <source>
        <dbReference type="ARBA" id="ARBA00022840"/>
    </source>
</evidence>
<evidence type="ECO:0000256" key="1">
    <source>
        <dbReference type="ARBA" id="ARBA00022741"/>
    </source>
</evidence>
<gene>
    <name evidence="4" type="ORF">DSPE1174_LOCUS30072</name>
</gene>
<keyword evidence="1" id="KW-0547">Nucleotide-binding</keyword>
<protein>
    <recommendedName>
        <fullName evidence="5">ABC transporter domain-containing protein</fullName>
    </recommendedName>
</protein>
<dbReference type="AlphaFoldDB" id="A0A7S2H6R9"/>
<evidence type="ECO:0000313" key="4">
    <source>
        <dbReference type="EMBL" id="CAD9481986.1"/>
    </source>
</evidence>
<dbReference type="Gene3D" id="3.40.50.300">
    <property type="entry name" value="P-loop containing nucleotide triphosphate hydrolases"/>
    <property type="match status" value="1"/>
</dbReference>
<dbReference type="InterPro" id="IPR027417">
    <property type="entry name" value="P-loop_NTPase"/>
</dbReference>
<evidence type="ECO:0008006" key="5">
    <source>
        <dbReference type="Google" id="ProtNLM"/>
    </source>
</evidence>
<sequence length="487" mass="53590">MNLSVGHLSNAWRASLSEITKGGAEVPVAELKRTALQHAQKITPEAHSLGGESLPARLERLSRILEVADGWFLSKLSSGQKTRVMLLIQLLPPKRIVLLDEVTAELDLRARERLLDFIREDSMALGTTVLYSTHVFEGIDPWPTHVLHLSRSKTAKLHAMNQLSHQSSCPLHETVLGWLIDERLDMKTRGLAAPPPPPSPTQQQQPQQQSLVALDKKKKQKKRDELANDTPLGKYRTNVLPGGFGSHLWNHMDYEEQLHGDATYTDDLPDLLKKQPPPKQGTNDGDRPSLAAPPHSKQRNNSSGAVQKTRPMKPEQAEPAKTEKTEPIKTEKTEPFETEKTEPIETEKTEPVKTKQTEPTKTSVAPERVEPVSSVPAGVTIAVCGILQEVSDSASALKEALAIEDRDGAAVHRARIAQLWGAVGPALDLCLGEGVEEGGVKKEAHHSSAAQQGKVSPLPLKQENKASLPWGFENRQNTVQEEDLIQK</sequence>
<organism evidence="4">
    <name type="scientific">Octactis speculum</name>
    <dbReference type="NCBI Taxonomy" id="3111310"/>
    <lineage>
        <taxon>Eukaryota</taxon>
        <taxon>Sar</taxon>
        <taxon>Stramenopiles</taxon>
        <taxon>Ochrophyta</taxon>
        <taxon>Dictyochophyceae</taxon>
        <taxon>Dictyochales</taxon>
        <taxon>Dictyochaceae</taxon>
        <taxon>Octactis</taxon>
    </lineage>
</organism>
<proteinExistence type="predicted"/>
<feature type="region of interest" description="Disordered" evidence="3">
    <location>
        <begin position="265"/>
        <end position="369"/>
    </location>
</feature>
<dbReference type="EMBL" id="HBGS01057644">
    <property type="protein sequence ID" value="CAD9481986.1"/>
    <property type="molecule type" value="Transcribed_RNA"/>
</dbReference>
<name>A0A7S2H6R9_9STRA</name>
<dbReference type="CDD" id="cd00267">
    <property type="entry name" value="ABC_ATPase"/>
    <property type="match status" value="1"/>
</dbReference>
<keyword evidence="2" id="KW-0067">ATP-binding</keyword>
<feature type="compositionally biased region" description="Basic and acidic residues" evidence="3">
    <location>
        <begin position="312"/>
        <end position="358"/>
    </location>
</feature>
<dbReference type="PANTHER" id="PTHR43158:SF2">
    <property type="entry name" value="SKFA PEPTIDE EXPORT ATP-BINDING PROTEIN SKFE"/>
    <property type="match status" value="1"/>
</dbReference>
<feature type="region of interest" description="Disordered" evidence="3">
    <location>
        <begin position="188"/>
        <end position="237"/>
    </location>
</feature>
<dbReference type="GO" id="GO:0005524">
    <property type="term" value="F:ATP binding"/>
    <property type="evidence" value="ECO:0007669"/>
    <property type="project" value="UniProtKB-KW"/>
</dbReference>
<dbReference type="SUPFAM" id="SSF52540">
    <property type="entry name" value="P-loop containing nucleoside triphosphate hydrolases"/>
    <property type="match status" value="1"/>
</dbReference>
<accession>A0A7S2H6R9</accession>
<feature type="region of interest" description="Disordered" evidence="3">
    <location>
        <begin position="438"/>
        <end position="487"/>
    </location>
</feature>
<dbReference type="PANTHER" id="PTHR43158">
    <property type="entry name" value="SKFA PEPTIDE EXPORT ATP-BINDING PROTEIN SKFE"/>
    <property type="match status" value="1"/>
</dbReference>
<evidence type="ECO:0000256" key="3">
    <source>
        <dbReference type="SAM" id="MobiDB-lite"/>
    </source>
</evidence>